<evidence type="ECO:0000313" key="2">
    <source>
        <dbReference type="EMBL" id="NUU55278.1"/>
    </source>
</evidence>
<sequence length="461" mass="54276">MKLAPTIRTYIENHIRERGYKLQQFSDVTGVNVGTLSAILKGSRPLAMNQLDQITSGMGLEKGYFYEMYSVECFVESAPHWRRLEPFLYRCAELNKLGCIKKVVYQVTDDRSYISELFEMAENWYSKEMNEAALILYECVAAGEKYQHSERLALCQYRIFLLHKTMSKFDNLAAAVQLEPYIEKLDEEIQLDAVKDLANVYNTIHHWDKVYELAEELERKVDFQLELQSRRRKNRKRTAFYPIFTYKAYANLLKASVCEACKQYEKALEYTDVYVTVIEISNPTEEEQELIERFKGWAEGNRYLYHLMNGNHEVIEPYLNYLDANPHEILIAFVNIVQAANQHSLDIDSVLDRFEPYIKQFNTDMHLKGTYNMQMLNHRYIRFYYELGKYRLNQQRYATGIDTLLMSLELSSSSNDDLMSIKSIDLYGKFRMYVTNQQDEQYTRLIEGLSSQNFGIRIKSV</sequence>
<proteinExistence type="predicted"/>
<dbReference type="SUPFAM" id="SSF47413">
    <property type="entry name" value="lambda repressor-like DNA-binding domains"/>
    <property type="match status" value="1"/>
</dbReference>
<evidence type="ECO:0000259" key="1">
    <source>
        <dbReference type="PROSITE" id="PS50943"/>
    </source>
</evidence>
<gene>
    <name evidence="2" type="ORF">HP548_14505</name>
</gene>
<comment type="caution">
    <text evidence="2">The sequence shown here is derived from an EMBL/GenBank/DDBJ whole genome shotgun (WGS) entry which is preliminary data.</text>
</comment>
<accession>A0ABX2MMK3</accession>
<dbReference type="InterPro" id="IPR001387">
    <property type="entry name" value="Cro/C1-type_HTH"/>
</dbReference>
<dbReference type="EMBL" id="JABMCC010000111">
    <property type="protein sequence ID" value="NUU55278.1"/>
    <property type="molecule type" value="Genomic_DNA"/>
</dbReference>
<reference evidence="2 3" key="1">
    <citation type="submission" date="2020-05" db="EMBL/GenBank/DDBJ databases">
        <title>Genome Sequencing of Type Strains.</title>
        <authorList>
            <person name="Lemaire J.F."/>
            <person name="Inderbitzin P."/>
            <person name="Gregorio O.A."/>
            <person name="Collins S.B."/>
            <person name="Wespe N."/>
            <person name="Knight-Connoni V."/>
        </authorList>
    </citation>
    <scope>NUCLEOTIDE SEQUENCE [LARGE SCALE GENOMIC DNA]</scope>
    <source>
        <strain evidence="2 3">DSM 19942</strain>
    </source>
</reference>
<feature type="domain" description="HTH cro/C1-type" evidence="1">
    <location>
        <begin position="11"/>
        <end position="65"/>
    </location>
</feature>
<dbReference type="GeneID" id="97131931"/>
<dbReference type="Proteomes" id="UP000577724">
    <property type="component" value="Unassembled WGS sequence"/>
</dbReference>
<organism evidence="2 3">
    <name type="scientific">Paenibacillus taichungensis</name>
    <dbReference type="NCBI Taxonomy" id="484184"/>
    <lineage>
        <taxon>Bacteria</taxon>
        <taxon>Bacillati</taxon>
        <taxon>Bacillota</taxon>
        <taxon>Bacilli</taxon>
        <taxon>Bacillales</taxon>
        <taxon>Paenibacillaceae</taxon>
        <taxon>Paenibacillus</taxon>
    </lineage>
</organism>
<dbReference type="RefSeq" id="WP_099858673.1">
    <property type="nucleotide sequence ID" value="NZ_CBCRYD010000004.1"/>
</dbReference>
<dbReference type="InterPro" id="IPR010982">
    <property type="entry name" value="Lambda_DNA-bd_dom_sf"/>
</dbReference>
<dbReference type="PROSITE" id="PS50943">
    <property type="entry name" value="HTH_CROC1"/>
    <property type="match status" value="1"/>
</dbReference>
<protein>
    <submittedName>
        <fullName evidence="2">Transcriptional regulator</fullName>
    </submittedName>
</protein>
<evidence type="ECO:0000313" key="3">
    <source>
        <dbReference type="Proteomes" id="UP000577724"/>
    </source>
</evidence>
<name>A0ABX2MMK3_9BACL</name>
<keyword evidence="3" id="KW-1185">Reference proteome</keyword>